<dbReference type="GO" id="GO:0015145">
    <property type="term" value="F:monosaccharide transmembrane transporter activity"/>
    <property type="evidence" value="ECO:0007669"/>
    <property type="project" value="InterPro"/>
</dbReference>
<sequence length="2539" mass="283084">MAGGSFAPAGVAKERAEQYKGRVTPYVVIACLVAAVGGSIFGYDIGISGGVTSMNPFLEKFFPSVYRNKMRAHENNYCKYNNQGLAAFTSSLYLAGLVSSLVASPITQNYGRRASIVCGGISFLVGATLNAAAVNLEMLILGRIMLGVGIGFGNQAVPLYLSEMAPTHLRGGLNMMFQLATTLGIFTANMINYGTQKLDPWGWRLSLGLAAFPALLMTVGGLLLPETPNSLMERGAKEKGRKILEKIRGTNDVNAEYEDILEASEFANSIKHPFRNIFRRSNRPQLVMAFFMPTFQILTGINSILFYAPVLFQSMGFGGDAALYSSALTGAVLASSTLISIATVDRLGRRVVVAIILGVKFGNNEELSKGFSILVVIVICLFVLAFGWSWGPLGWTIPSEIFPLETRSAGQSITVAVNLLFTFIIAQSFLSLLCALKYGIFLFFAGWITVMTVFVYIFLPETKGVPIEEMILIWRKHWFWKNVMPANPGDDQSNTMMPDGEINSTTADSVNFQPTSSASVERFMRLSPVDDQGAGSSIRTSGKDPRRIARKYQLELCEKALEENIIVYLGTGCGKTHIAILLIYEMGHLIRRPQKGICVFLAPTVALVQQQAKVIEDSIDFKVKVYCGGSKCLNSHYDWEREMEEYEVFVMTPEILLRNLHHCYIKMEFVELLIFDECHHAQVKSDHSYAEIMRVFYKANEHKRPRIFGMTASPVVGKGACNQQNLSKSINSLEKLLDAKVYSVEDREELEAFVSSPRFKIYYYGPVATGSSSSFMTYCCPLEDVKCQCIVALGQMKGEHEGLLATKKLLCRMHKNIIFCLENLGVWGALQASKILLSEDNSEQSELIEAAAANPKHDSISDRYLNQAAEIFASGCKIDAGVSDMLNVDILKEPCFSKKLLRLIGILSSFRHRPNMKCIIFVNRIVIARSLSYILQNLKFLAYWKCDFLVGVHSKLRSMSRKTMNHILTKFRSGELNLLIATKVGEEGLDIQTCCLVIRFDLPETVSSFIQSRGRARMPQSEYAFLVDSGNEKELGLIDEFHKDEKRMNREISSRSSVETFDGHEESIYRVVSTGASVTSGRSISLLHEYCSKLPHDTYFDPKPKFFYCDDLGGTICHAILPSNAPIPQIVSRPQPSGVAAKKDACLKAVEELHKLGALSDYLLPMRDNANEGELELDSDSDSSEDETSRRELHEMISPAAFKESWTGFGYVILYCYHIKFTPNPEDRIYKEFGLFVKAPLPQEAVRMDLELHLAHGRSVKVNLMPSRVVELMENEITQAECFQEMFLKVILDRSEFVHDYIPLRNNVSRSISSTSYLLLPVIVHDIEGSVFIDWKVIRRCLSSQIFQNHACSIVKETASSDTHLMLYDGRRRSSDIENSLVYVPYKREFFFVTNIVRRKNGYSQYKDSGSLSHFEHLKTRFGIHLKYPEQPLLCAKPLFSLHNLLHNRKQKDSEAPYLEEYFIDIAPELCQLKITGFSKDIGSSISLLPSIMHRLENLLVAIELKCMLAAAFPAGAEVTANRILEALTTEKCQERLSLERLEILGDSFLKFAVARYLFLAHDKFDEGELTRRRSYLVKNINLFKLATRKNLQVYIRDQPFEPSQFYLLGRPCPRICNEETRNDIHSHDNATNNAKASETKCSKGHHWLQKKTISDVVEALVGAFLVDSGFKAAIAFLKWIGIKVEFEASQVTNALVASKAYVLLADTINISALQSSLGHKFLHKGLLLQALVHPTYHKHGGGCYQRLEFLGDAVLDYLIMSYLYSAYPKLKPGLLTDLRSVFVRNEAFANVAVDRFFYKFLLCDSASLQSDIKSYVDFIKSPPSERDSLEQPRCPKPLGDLVESSVGAVLVDTGFDMNYVWKIMLSFLDPIMSSSGFQLSPIRDIIEVCQNCGWKLQFNPSKMEKYYSVEAEVKGDDFHATASAVNRRKKDAEKIAANSILRKLKAQGFIPEVNSLEKILKSSEKMKPKLIGYDETPSVTMDRTDDGLELSGADFDPRVHHEVGNSRPFRITRMSETLASSSGAAGEQLKPSIPLEGHDSSTDLLSSSSSSSSSSSGQSGKTTARSRLYEACAINHWNHPSFNCMNEEGPSHLKMFTYKVVLEIEEAPDTIFEFFGAPHLTKKAAAEHAAEAALWYLKKERYAVLGAGFAGLSVTWHLLKLCPKDISLCIDIYDEVGIGGGASGVAGGLLHPYSPKVKPLWKGAECWAECLKLLSVAESAIPSKELDGYHNMNGSVVLRRGILRPAISLKNLMMLKENAQNGLDGCRIETIDGDAAQNLVPKLNIPLNTAFYMPQAVNINSQRYLEALFIACQNLTRETSPSSLGHKELFLQKKSINELGELEGTYDAVIVCLGAKMIMLPELTGKLPLRTCRGVVAHFQLPDDISNAYPELGPSILSDAWLAIQSPRSLYMGSTWEWKSTNSSPGVSEEEGSRAVAELLPKVSAIYPSIKEWSFRRARAGLRAMPPLTPHGSLPLMGCIDEIVRPNSSCKYWLFGGLGSRGLLYHGWLGKLTAQAVLSCKEELIPSELISWKKVMNS</sequence>
<dbReference type="InterPro" id="IPR020846">
    <property type="entry name" value="MFS_dom"/>
</dbReference>
<keyword evidence="17" id="KW-0460">Magnesium</keyword>
<dbReference type="Proteomes" id="UP000685013">
    <property type="component" value="Chromosome 10"/>
</dbReference>
<feature type="transmembrane region" description="Helical" evidence="27">
    <location>
        <begin position="84"/>
        <end position="102"/>
    </location>
</feature>
<feature type="domain" description="RNase III" evidence="29">
    <location>
        <begin position="1526"/>
        <end position="1670"/>
    </location>
</feature>
<evidence type="ECO:0000259" key="33">
    <source>
        <dbReference type="PROSITE" id="PS51194"/>
    </source>
</evidence>
<dbReference type="InterPro" id="IPR003663">
    <property type="entry name" value="Sugar/inositol_transpt"/>
</dbReference>
<keyword evidence="14" id="KW-0378">Hydrolase</keyword>
<keyword evidence="8 27" id="KW-0812">Transmembrane</keyword>
<evidence type="ECO:0000256" key="20">
    <source>
        <dbReference type="ARBA" id="ARBA00022989"/>
    </source>
</evidence>
<feature type="transmembrane region" description="Helical" evidence="27">
    <location>
        <begin position="173"/>
        <end position="191"/>
    </location>
</feature>
<evidence type="ECO:0000256" key="19">
    <source>
        <dbReference type="ARBA" id="ARBA00022884"/>
    </source>
</evidence>
<evidence type="ECO:0000313" key="35">
    <source>
        <dbReference type="EMBL" id="KAG6589795.1"/>
    </source>
</evidence>
<keyword evidence="36" id="KW-1185">Reference proteome</keyword>
<evidence type="ECO:0000256" key="17">
    <source>
        <dbReference type="ARBA" id="ARBA00022842"/>
    </source>
</evidence>
<feature type="non-terminal residue" evidence="35">
    <location>
        <position position="1"/>
    </location>
</feature>
<evidence type="ECO:0000256" key="2">
    <source>
        <dbReference type="ARBA" id="ARBA00001946"/>
    </source>
</evidence>
<dbReference type="PROSITE" id="PS50137">
    <property type="entry name" value="DS_RBD"/>
    <property type="match status" value="2"/>
</dbReference>
<dbReference type="PANTHER" id="PTHR14950:SF15">
    <property type="entry name" value="DICER-LIKE PROTEIN 4"/>
    <property type="match status" value="1"/>
</dbReference>
<comment type="similarity">
    <text evidence="5">Belongs to the major facilitator superfamily. Sugar transporter (TC 2.A.1.1) family.</text>
</comment>
<dbReference type="InterPro" id="IPR003100">
    <property type="entry name" value="PAZ_dom"/>
</dbReference>
<dbReference type="Pfam" id="PF00083">
    <property type="entry name" value="Sugar_tr"/>
    <property type="match status" value="1"/>
</dbReference>
<feature type="transmembrane region" description="Helical" evidence="27">
    <location>
        <begin position="440"/>
        <end position="459"/>
    </location>
</feature>
<feature type="domain" description="PAZ" evidence="30">
    <location>
        <begin position="1361"/>
        <end position="1475"/>
    </location>
</feature>
<feature type="domain" description="Helicase ATP-binding" evidence="32">
    <location>
        <begin position="556"/>
        <end position="732"/>
    </location>
</feature>
<dbReference type="PROSITE" id="PS50821">
    <property type="entry name" value="PAZ"/>
    <property type="match status" value="1"/>
</dbReference>
<dbReference type="SMART" id="SM00490">
    <property type="entry name" value="HELICc"/>
    <property type="match status" value="1"/>
</dbReference>
<dbReference type="PANTHER" id="PTHR14950">
    <property type="entry name" value="DICER-RELATED"/>
    <property type="match status" value="1"/>
</dbReference>
<evidence type="ECO:0000256" key="14">
    <source>
        <dbReference type="ARBA" id="ARBA00022801"/>
    </source>
</evidence>
<comment type="caution">
    <text evidence="35">The sequence shown here is derived from an EMBL/GenBank/DDBJ whole genome shotgun (WGS) entry which is preliminary data.</text>
</comment>
<evidence type="ECO:0000256" key="13">
    <source>
        <dbReference type="ARBA" id="ARBA00022759"/>
    </source>
</evidence>
<dbReference type="FunFam" id="3.40.50.300:FF:000420">
    <property type="entry name" value="Endoribonuclease dicer-like 1"/>
    <property type="match status" value="1"/>
</dbReference>
<dbReference type="SMART" id="SM00487">
    <property type="entry name" value="DEXDc"/>
    <property type="match status" value="1"/>
</dbReference>
<dbReference type="Pfam" id="PF00636">
    <property type="entry name" value="Ribonuclease_3"/>
    <property type="match status" value="2"/>
</dbReference>
<evidence type="ECO:0000256" key="10">
    <source>
        <dbReference type="ARBA" id="ARBA00022723"/>
    </source>
</evidence>
<dbReference type="InterPro" id="IPR011545">
    <property type="entry name" value="DEAD/DEAH_box_helicase_dom"/>
</dbReference>
<dbReference type="InterPro" id="IPR005829">
    <property type="entry name" value="Sugar_transporter_CS"/>
</dbReference>
<comment type="subcellular location">
    <subcellularLocation>
        <location evidence="4">Membrane</location>
        <topology evidence="4">Multi-pass membrane protein</topology>
    </subcellularLocation>
    <subcellularLocation>
        <location evidence="3">Nucleus</location>
    </subcellularLocation>
</comment>
<dbReference type="GO" id="GO:0015293">
    <property type="term" value="F:symporter activity"/>
    <property type="evidence" value="ECO:0007669"/>
    <property type="project" value="UniProtKB-KW"/>
</dbReference>
<dbReference type="Pfam" id="PF01266">
    <property type="entry name" value="DAO"/>
    <property type="match status" value="1"/>
</dbReference>
<dbReference type="GO" id="GO:0010267">
    <property type="term" value="P:ta-siRNA processing"/>
    <property type="evidence" value="ECO:0007669"/>
    <property type="project" value="UniProtKB-ARBA"/>
</dbReference>
<dbReference type="GO" id="GO:0004386">
    <property type="term" value="F:helicase activity"/>
    <property type="evidence" value="ECO:0007669"/>
    <property type="project" value="UniProtKB-KW"/>
</dbReference>
<dbReference type="EMBL" id="JAGKQH010000010">
    <property type="protein sequence ID" value="KAG6589795.1"/>
    <property type="molecule type" value="Genomic_DNA"/>
</dbReference>
<accession>A0AAV6N0G9</accession>
<name>A0AAV6N0G9_9ROSI</name>
<keyword evidence="10" id="KW-0479">Metal-binding</keyword>
<dbReference type="InterPro" id="IPR014720">
    <property type="entry name" value="dsRBD_dom"/>
</dbReference>
<dbReference type="InterPro" id="IPR005828">
    <property type="entry name" value="MFS_sugar_transport-like"/>
</dbReference>
<evidence type="ECO:0000259" key="31">
    <source>
        <dbReference type="PROSITE" id="PS50850"/>
    </source>
</evidence>
<dbReference type="InterPro" id="IPR044778">
    <property type="entry name" value="MFS_STP/MST-like_plant"/>
</dbReference>
<evidence type="ECO:0000256" key="1">
    <source>
        <dbReference type="ARBA" id="ARBA00001936"/>
    </source>
</evidence>
<dbReference type="InterPro" id="IPR006076">
    <property type="entry name" value="FAD-dep_OxRdtase"/>
</dbReference>
<dbReference type="CDD" id="cd17361">
    <property type="entry name" value="MFS_STP"/>
    <property type="match status" value="1"/>
</dbReference>
<evidence type="ECO:0000256" key="24">
    <source>
        <dbReference type="ARBA" id="ARBA00035116"/>
    </source>
</evidence>
<dbReference type="FunFam" id="3.40.50.300:FF:000705">
    <property type="entry name" value="Endoribonuclease dicer-like protein"/>
    <property type="match status" value="1"/>
</dbReference>
<feature type="compositionally biased region" description="Basic and acidic residues" evidence="26">
    <location>
        <begin position="1996"/>
        <end position="2005"/>
    </location>
</feature>
<keyword evidence="9" id="KW-0540">Nuclease</keyword>
<dbReference type="CDD" id="cd00593">
    <property type="entry name" value="RIBOc"/>
    <property type="match status" value="2"/>
</dbReference>
<dbReference type="GO" id="GO:0046872">
    <property type="term" value="F:metal ion binding"/>
    <property type="evidence" value="ECO:0007669"/>
    <property type="project" value="UniProtKB-KW"/>
</dbReference>
<feature type="region of interest" description="Disordered" evidence="26">
    <location>
        <begin position="1173"/>
        <end position="1192"/>
    </location>
</feature>
<evidence type="ECO:0000256" key="21">
    <source>
        <dbReference type="ARBA" id="ARBA00023136"/>
    </source>
</evidence>
<evidence type="ECO:0000256" key="27">
    <source>
        <dbReference type="SAM" id="Phobius"/>
    </source>
</evidence>
<dbReference type="GO" id="GO:0005737">
    <property type="term" value="C:cytoplasm"/>
    <property type="evidence" value="ECO:0007669"/>
    <property type="project" value="TreeGrafter"/>
</dbReference>
<keyword evidence="12" id="KW-0547">Nucleotide-binding</keyword>
<evidence type="ECO:0000256" key="26">
    <source>
        <dbReference type="SAM" id="MobiDB-lite"/>
    </source>
</evidence>
<reference evidence="35 36" key="1">
    <citation type="journal article" date="2021" name="Hortic Res">
        <title>The domestication of Cucurbita argyrosperma as revealed by the genome of its wild relative.</title>
        <authorList>
            <person name="Barrera-Redondo J."/>
            <person name="Sanchez-de la Vega G."/>
            <person name="Aguirre-Liguori J.A."/>
            <person name="Castellanos-Morales G."/>
            <person name="Gutierrez-Guerrero Y.T."/>
            <person name="Aguirre-Dugua X."/>
            <person name="Aguirre-Planter E."/>
            <person name="Tenaillon M.I."/>
            <person name="Lira-Saade R."/>
            <person name="Eguiarte L.E."/>
        </authorList>
    </citation>
    <scope>NUCLEOTIDE SEQUENCE [LARGE SCALE GENOMIC DNA]</scope>
    <source>
        <strain evidence="35">JBR-2021</strain>
    </source>
</reference>
<evidence type="ECO:0000259" key="32">
    <source>
        <dbReference type="PROSITE" id="PS51192"/>
    </source>
</evidence>
<evidence type="ECO:0000259" key="30">
    <source>
        <dbReference type="PROSITE" id="PS50821"/>
    </source>
</evidence>
<keyword evidence="22" id="KW-0943">RNA-mediated gene silencing</keyword>
<feature type="transmembrane region" description="Helical" evidence="27">
    <location>
        <begin position="286"/>
        <end position="309"/>
    </location>
</feature>
<evidence type="ECO:0000259" key="34">
    <source>
        <dbReference type="PROSITE" id="PS51327"/>
    </source>
</evidence>
<dbReference type="GO" id="GO:0004525">
    <property type="term" value="F:ribonuclease III activity"/>
    <property type="evidence" value="ECO:0007669"/>
    <property type="project" value="InterPro"/>
</dbReference>
<dbReference type="PROSITE" id="PS50850">
    <property type="entry name" value="MFS"/>
    <property type="match status" value="1"/>
</dbReference>
<dbReference type="InterPro" id="IPR014001">
    <property type="entry name" value="Helicase_ATP-bd"/>
</dbReference>
<evidence type="ECO:0000256" key="11">
    <source>
        <dbReference type="ARBA" id="ARBA00022737"/>
    </source>
</evidence>
<dbReference type="PROSITE" id="PS51327">
    <property type="entry name" value="DICER_DSRBF"/>
    <property type="match status" value="1"/>
</dbReference>
<dbReference type="CDD" id="cd18034">
    <property type="entry name" value="DEXHc_dicer"/>
    <property type="match status" value="1"/>
</dbReference>
<evidence type="ECO:0000256" key="15">
    <source>
        <dbReference type="ARBA" id="ARBA00022806"/>
    </source>
</evidence>
<evidence type="ECO:0000256" key="12">
    <source>
        <dbReference type="ARBA" id="ARBA00022741"/>
    </source>
</evidence>
<dbReference type="PROSITE" id="PS00517">
    <property type="entry name" value="RNASE_3_1"/>
    <property type="match status" value="1"/>
</dbReference>
<evidence type="ECO:0000256" key="7">
    <source>
        <dbReference type="ARBA" id="ARBA00022597"/>
    </source>
</evidence>
<evidence type="ECO:0000256" key="18">
    <source>
        <dbReference type="ARBA" id="ARBA00022847"/>
    </source>
</evidence>
<dbReference type="SMART" id="SM00535">
    <property type="entry name" value="RIBOc"/>
    <property type="match status" value="2"/>
</dbReference>
<feature type="transmembrane region" description="Helical" evidence="27">
    <location>
        <begin position="321"/>
        <end position="341"/>
    </location>
</feature>
<dbReference type="PROSITE" id="PS51192">
    <property type="entry name" value="HELICASE_ATP_BIND_1"/>
    <property type="match status" value="1"/>
</dbReference>
<feature type="domain" description="DRBM" evidence="28">
    <location>
        <begin position="2064"/>
        <end position="2140"/>
    </location>
</feature>
<comment type="cofactor">
    <cofactor evidence="1">
        <name>Mn(2+)</name>
        <dbReference type="ChEBI" id="CHEBI:29035"/>
    </cofactor>
</comment>
<keyword evidence="6" id="KW-0813">Transport</keyword>
<feature type="transmembrane region" description="Helical" evidence="27">
    <location>
        <begin position="411"/>
        <end position="433"/>
    </location>
</feature>
<feature type="transmembrane region" description="Helical" evidence="27">
    <location>
        <begin position="203"/>
        <end position="224"/>
    </location>
</feature>
<dbReference type="Pfam" id="PF00270">
    <property type="entry name" value="DEAD"/>
    <property type="match status" value="1"/>
</dbReference>
<dbReference type="GO" id="GO:0005634">
    <property type="term" value="C:nucleus"/>
    <property type="evidence" value="ECO:0007669"/>
    <property type="project" value="UniProtKB-SubCell"/>
</dbReference>
<dbReference type="SMART" id="SM00949">
    <property type="entry name" value="PAZ"/>
    <property type="match status" value="1"/>
</dbReference>
<organism evidence="35 36">
    <name type="scientific">Cucurbita argyrosperma subsp. sororia</name>
    <dbReference type="NCBI Taxonomy" id="37648"/>
    <lineage>
        <taxon>Eukaryota</taxon>
        <taxon>Viridiplantae</taxon>
        <taxon>Streptophyta</taxon>
        <taxon>Embryophyta</taxon>
        <taxon>Tracheophyta</taxon>
        <taxon>Spermatophyta</taxon>
        <taxon>Magnoliopsida</taxon>
        <taxon>eudicotyledons</taxon>
        <taxon>Gunneridae</taxon>
        <taxon>Pentapetalae</taxon>
        <taxon>rosids</taxon>
        <taxon>fabids</taxon>
        <taxon>Cucurbitales</taxon>
        <taxon>Cucurbitaceae</taxon>
        <taxon>Cucurbiteae</taxon>
        <taxon>Cucurbita</taxon>
    </lineage>
</organism>
<evidence type="ECO:0000256" key="9">
    <source>
        <dbReference type="ARBA" id="ARBA00022722"/>
    </source>
</evidence>
<evidence type="ECO:0000313" key="36">
    <source>
        <dbReference type="Proteomes" id="UP000685013"/>
    </source>
</evidence>
<dbReference type="PROSITE" id="PS51194">
    <property type="entry name" value="HELICASE_CTER"/>
    <property type="match status" value="1"/>
</dbReference>
<dbReference type="PROSITE" id="PS50142">
    <property type="entry name" value="RNASE_3_2"/>
    <property type="match status" value="2"/>
</dbReference>
<feature type="transmembrane region" description="Helical" evidence="27">
    <location>
        <begin position="370"/>
        <end position="391"/>
    </location>
</feature>
<feature type="domain" description="Dicer dsRNA-binding fold" evidence="34">
    <location>
        <begin position="1083"/>
        <end position="1173"/>
    </location>
</feature>
<feature type="domain" description="DRBM" evidence="28">
    <location>
        <begin position="1881"/>
        <end position="1947"/>
    </location>
</feature>
<dbReference type="FunFam" id="3.30.160.380:FF:000001">
    <property type="entry name" value="Endoribonuclease dicer-like 1"/>
    <property type="match status" value="1"/>
</dbReference>
<keyword evidence="23" id="KW-0539">Nucleus</keyword>
<feature type="transmembrane region" description="Helical" evidence="27">
    <location>
        <begin position="23"/>
        <end position="43"/>
    </location>
</feature>
<evidence type="ECO:0000256" key="25">
    <source>
        <dbReference type="PROSITE-ProRule" id="PRU00657"/>
    </source>
</evidence>
<dbReference type="GO" id="GO:0005524">
    <property type="term" value="F:ATP binding"/>
    <property type="evidence" value="ECO:0007669"/>
    <property type="project" value="UniProtKB-KW"/>
</dbReference>
<keyword evidence="7" id="KW-0762">Sugar transport</keyword>
<feature type="compositionally biased region" description="Low complexity" evidence="26">
    <location>
        <begin position="2043"/>
        <end position="2057"/>
    </location>
</feature>
<protein>
    <submittedName>
        <fullName evidence="35">Dicer-like protein 4</fullName>
    </submittedName>
</protein>
<feature type="domain" description="Helicase C-terminal" evidence="33">
    <location>
        <begin position="899"/>
        <end position="1069"/>
    </location>
</feature>
<evidence type="ECO:0000256" key="23">
    <source>
        <dbReference type="ARBA" id="ARBA00023242"/>
    </source>
</evidence>
<keyword evidence="18" id="KW-0769">Symport</keyword>
<feature type="transmembrane region" description="Helical" evidence="27">
    <location>
        <begin position="140"/>
        <end position="161"/>
    </location>
</feature>
<gene>
    <name evidence="35" type="primary">DCL4-3</name>
    <name evidence="35" type="ORF">SDJN03_15218</name>
</gene>
<dbReference type="InterPro" id="IPR000999">
    <property type="entry name" value="RNase_III_dom"/>
</dbReference>
<dbReference type="InterPro" id="IPR001650">
    <property type="entry name" value="Helicase_C-like"/>
</dbReference>
<dbReference type="GO" id="GO:0003723">
    <property type="term" value="F:RNA binding"/>
    <property type="evidence" value="ECO:0007669"/>
    <property type="project" value="UniProtKB-UniRule"/>
</dbReference>
<evidence type="ECO:0000256" key="3">
    <source>
        <dbReference type="ARBA" id="ARBA00004123"/>
    </source>
</evidence>
<comment type="similarity">
    <text evidence="24 25">Belongs to the helicase family. Dicer subfamily.</text>
</comment>
<evidence type="ECO:0000259" key="29">
    <source>
        <dbReference type="PROSITE" id="PS50142"/>
    </source>
</evidence>
<keyword evidence="21 27" id="KW-0472">Membrane</keyword>
<keyword evidence="20 27" id="KW-1133">Transmembrane helix</keyword>
<feature type="transmembrane region" description="Helical" evidence="27">
    <location>
        <begin position="114"/>
        <end position="134"/>
    </location>
</feature>
<evidence type="ECO:0000256" key="8">
    <source>
        <dbReference type="ARBA" id="ARBA00022692"/>
    </source>
</evidence>
<keyword evidence="13" id="KW-0255">Endonuclease</keyword>
<comment type="cofactor">
    <cofactor evidence="2">
        <name>Mg(2+)</name>
        <dbReference type="ChEBI" id="CHEBI:18420"/>
    </cofactor>
</comment>
<evidence type="ECO:0000256" key="16">
    <source>
        <dbReference type="ARBA" id="ARBA00022840"/>
    </source>
</evidence>
<feature type="compositionally biased region" description="Acidic residues" evidence="26">
    <location>
        <begin position="1173"/>
        <end position="1186"/>
    </location>
</feature>
<dbReference type="InterPro" id="IPR005034">
    <property type="entry name" value="Dicer_dimerisation"/>
</dbReference>
<evidence type="ECO:0000256" key="22">
    <source>
        <dbReference type="ARBA" id="ARBA00023158"/>
    </source>
</evidence>
<evidence type="ECO:0000256" key="6">
    <source>
        <dbReference type="ARBA" id="ARBA00022448"/>
    </source>
</evidence>
<dbReference type="Pfam" id="PF00271">
    <property type="entry name" value="Helicase_C"/>
    <property type="match status" value="1"/>
</dbReference>
<keyword evidence="15" id="KW-0347">Helicase</keyword>
<dbReference type="GO" id="GO:0016020">
    <property type="term" value="C:membrane"/>
    <property type="evidence" value="ECO:0007669"/>
    <property type="project" value="UniProtKB-SubCell"/>
</dbReference>
<feature type="domain" description="Major facilitator superfamily (MFS) profile" evidence="31">
    <location>
        <begin position="30"/>
        <end position="463"/>
    </location>
</feature>
<evidence type="ECO:0000256" key="5">
    <source>
        <dbReference type="ARBA" id="ARBA00010992"/>
    </source>
</evidence>
<feature type="compositionally biased region" description="Polar residues" evidence="26">
    <location>
        <begin position="2015"/>
        <end position="2024"/>
    </location>
</feature>
<dbReference type="PROSITE" id="PS00217">
    <property type="entry name" value="SUGAR_TRANSPORT_2"/>
    <property type="match status" value="1"/>
</dbReference>
<dbReference type="FunFam" id="1.20.1250.20:FF:000002">
    <property type="entry name" value="Sugar transport protein 13"/>
    <property type="match status" value="1"/>
</dbReference>
<keyword evidence="11" id="KW-0677">Repeat</keyword>
<dbReference type="FunFam" id="1.10.1520.10:FF:000004">
    <property type="entry name" value="Endoribonuclease dicer-like 1"/>
    <property type="match status" value="1"/>
</dbReference>
<keyword evidence="19 25" id="KW-0694">RNA-binding</keyword>
<dbReference type="SMART" id="SM00358">
    <property type="entry name" value="DSRM"/>
    <property type="match status" value="2"/>
</dbReference>
<proteinExistence type="inferred from homology"/>
<dbReference type="CDD" id="cd18802">
    <property type="entry name" value="SF2_C_dicer"/>
    <property type="match status" value="1"/>
</dbReference>
<dbReference type="NCBIfam" id="TIGR00879">
    <property type="entry name" value="SP"/>
    <property type="match status" value="1"/>
</dbReference>
<evidence type="ECO:0000256" key="4">
    <source>
        <dbReference type="ARBA" id="ARBA00004141"/>
    </source>
</evidence>
<feature type="region of interest" description="Disordered" evidence="26">
    <location>
        <begin position="1972"/>
        <end position="2062"/>
    </location>
</feature>
<evidence type="ECO:0000259" key="28">
    <source>
        <dbReference type="PROSITE" id="PS50137"/>
    </source>
</evidence>
<dbReference type="Pfam" id="PF03368">
    <property type="entry name" value="Dicer_dimer"/>
    <property type="match status" value="1"/>
</dbReference>
<dbReference type="Pfam" id="PF14709">
    <property type="entry name" value="DND1_DSRM"/>
    <property type="match status" value="1"/>
</dbReference>
<keyword evidence="16" id="KW-0067">ATP-binding</keyword>
<feature type="domain" description="RNase III" evidence="29">
    <location>
        <begin position="1711"/>
        <end position="1855"/>
    </location>
</feature>